<comment type="caution">
    <text evidence="2">The sequence shown here is derived from an EMBL/GenBank/DDBJ whole genome shotgun (WGS) entry which is preliminary data.</text>
</comment>
<dbReference type="Pfam" id="PF08242">
    <property type="entry name" value="Methyltransf_12"/>
    <property type="match status" value="1"/>
</dbReference>
<protein>
    <submittedName>
        <fullName evidence="2">Class I SAM-dependent methyltransferase</fullName>
    </submittedName>
</protein>
<reference evidence="2 3" key="1">
    <citation type="submission" date="2019-04" db="EMBL/GenBank/DDBJ databases">
        <title>Bacillus sediminilitoris sp. nov., isolated from a tidal flat sediment on the East China Sea.</title>
        <authorList>
            <person name="Wei Y."/>
            <person name="Mao H."/>
            <person name="Fang J."/>
        </authorList>
    </citation>
    <scope>NUCLEOTIDE SEQUENCE [LARGE SCALE GENOMIC DNA]</scope>
    <source>
        <strain evidence="2 3">DSL-17</strain>
    </source>
</reference>
<sequence>MLKWNNYYGLNLTEHEIKSGSHRLYVGGNWEIIGKLQFDFLVKQGLLPNHQLLDVGCGSLRGGIHFIKYLKSGNYYGMDINSSLIKAGKFELKRANLVHKQPNLLVDDTFSFKKFNQEFDFAIAHSLFTHLPLNVIKDCLLNMEKVLKKEGTFFATFFESKEKNNKKPIKQSSGIITYPNKNPYHYQLFDFDRLIKGSSLELKYIGNWGHSRNQKMLCFKKKSP</sequence>
<accession>A0A4S4BWH1</accession>
<evidence type="ECO:0000313" key="2">
    <source>
        <dbReference type="EMBL" id="THF78940.1"/>
    </source>
</evidence>
<dbReference type="OrthoDB" id="9760689at2"/>
<dbReference type="InterPro" id="IPR029063">
    <property type="entry name" value="SAM-dependent_MTases_sf"/>
</dbReference>
<dbReference type="EMBL" id="SSNT01000010">
    <property type="protein sequence ID" value="THF78940.1"/>
    <property type="molecule type" value="Genomic_DNA"/>
</dbReference>
<gene>
    <name evidence="2" type="ORF">E6W99_14560</name>
</gene>
<dbReference type="AlphaFoldDB" id="A0A4S4BWH1"/>
<proteinExistence type="predicted"/>
<evidence type="ECO:0000259" key="1">
    <source>
        <dbReference type="Pfam" id="PF08242"/>
    </source>
</evidence>
<dbReference type="PANTHER" id="PTHR37886">
    <property type="entry name" value="S-ADENOSYL-L-METHIONINE-DEPENDENT METHYLTRANSFERASES SUPERFAMILY PROTEIN"/>
    <property type="match status" value="1"/>
</dbReference>
<name>A0A4S4BWH1_9BACI</name>
<dbReference type="GO" id="GO:0008168">
    <property type="term" value="F:methyltransferase activity"/>
    <property type="evidence" value="ECO:0007669"/>
    <property type="project" value="UniProtKB-KW"/>
</dbReference>
<feature type="domain" description="Methyltransferase type 12" evidence="1">
    <location>
        <begin position="53"/>
        <end position="153"/>
    </location>
</feature>
<keyword evidence="3" id="KW-1185">Reference proteome</keyword>
<dbReference type="RefSeq" id="WP_136355104.1">
    <property type="nucleotide sequence ID" value="NZ_CP046266.1"/>
</dbReference>
<dbReference type="GO" id="GO:0032259">
    <property type="term" value="P:methylation"/>
    <property type="evidence" value="ECO:0007669"/>
    <property type="project" value="UniProtKB-KW"/>
</dbReference>
<keyword evidence="2" id="KW-0808">Transferase</keyword>
<dbReference type="CDD" id="cd02440">
    <property type="entry name" value="AdoMet_MTases"/>
    <property type="match status" value="1"/>
</dbReference>
<dbReference type="InterPro" id="IPR013217">
    <property type="entry name" value="Methyltransf_12"/>
</dbReference>
<dbReference type="SUPFAM" id="SSF53335">
    <property type="entry name" value="S-adenosyl-L-methionine-dependent methyltransferases"/>
    <property type="match status" value="1"/>
</dbReference>
<organism evidence="2 3">
    <name type="scientific">Metabacillus sediminilitoris</name>
    <dbReference type="NCBI Taxonomy" id="2567941"/>
    <lineage>
        <taxon>Bacteria</taxon>
        <taxon>Bacillati</taxon>
        <taxon>Bacillota</taxon>
        <taxon>Bacilli</taxon>
        <taxon>Bacillales</taxon>
        <taxon>Bacillaceae</taxon>
        <taxon>Metabacillus</taxon>
    </lineage>
</organism>
<dbReference type="Proteomes" id="UP000310334">
    <property type="component" value="Unassembled WGS sequence"/>
</dbReference>
<evidence type="ECO:0000313" key="3">
    <source>
        <dbReference type="Proteomes" id="UP000310334"/>
    </source>
</evidence>
<dbReference type="PANTHER" id="PTHR37886:SF1">
    <property type="entry name" value="S-ADENOSYL-L-METHIONINE-DEPENDENT METHYLTRANSFERASES SUPERFAMILY PROTEIN"/>
    <property type="match status" value="1"/>
</dbReference>
<keyword evidence="2" id="KW-0489">Methyltransferase</keyword>
<dbReference type="Gene3D" id="3.40.50.150">
    <property type="entry name" value="Vaccinia Virus protein VP39"/>
    <property type="match status" value="1"/>
</dbReference>